<evidence type="ECO:0000313" key="1">
    <source>
        <dbReference type="EMBL" id="EYE95199.1"/>
    </source>
</evidence>
<dbReference type="GeneID" id="63702747"/>
<dbReference type="EMBL" id="KK088423">
    <property type="protein sequence ID" value="EYE95199.1"/>
    <property type="molecule type" value="Genomic_DNA"/>
</dbReference>
<gene>
    <name evidence="1" type="ORF">EURHEDRAFT_68371</name>
</gene>
<organism evidence="1 2">
    <name type="scientific">Aspergillus ruber (strain CBS 135680)</name>
    <dbReference type="NCBI Taxonomy" id="1388766"/>
    <lineage>
        <taxon>Eukaryota</taxon>
        <taxon>Fungi</taxon>
        <taxon>Dikarya</taxon>
        <taxon>Ascomycota</taxon>
        <taxon>Pezizomycotina</taxon>
        <taxon>Eurotiomycetes</taxon>
        <taxon>Eurotiomycetidae</taxon>
        <taxon>Eurotiales</taxon>
        <taxon>Aspergillaceae</taxon>
        <taxon>Aspergillus</taxon>
        <taxon>Aspergillus subgen. Aspergillus</taxon>
    </lineage>
</organism>
<evidence type="ECO:0000313" key="2">
    <source>
        <dbReference type="Proteomes" id="UP000019804"/>
    </source>
</evidence>
<dbReference type="RefSeq" id="XP_040638887.1">
    <property type="nucleotide sequence ID" value="XM_040787623.1"/>
</dbReference>
<sequence>MTAIMPSTDDSILQIAAERGANGGPRYNQPYRSHLSYILFNDVNKYRVNMNDPIPEIFETVLEEHRMTHVDCTRFADDVEFYAPGYLAMEVEGRAVEYDLEFLL</sequence>
<reference evidence="2" key="1">
    <citation type="journal article" date="2014" name="Nat. Commun.">
        <title>Genomic adaptations of the halophilic Dead Sea filamentous fungus Eurotium rubrum.</title>
        <authorList>
            <person name="Kis-Papo T."/>
            <person name="Weig A.R."/>
            <person name="Riley R."/>
            <person name="Persoh D."/>
            <person name="Salamov A."/>
            <person name="Sun H."/>
            <person name="Lipzen A."/>
            <person name="Wasser S.P."/>
            <person name="Rambold G."/>
            <person name="Grigoriev I.V."/>
            <person name="Nevo E."/>
        </authorList>
    </citation>
    <scope>NUCLEOTIDE SEQUENCE [LARGE SCALE GENOMIC DNA]</scope>
    <source>
        <strain evidence="2">CBS 135680</strain>
    </source>
</reference>
<keyword evidence="2" id="KW-1185">Reference proteome</keyword>
<dbReference type="HOGENOM" id="CLU_2249555_0_0_1"/>
<accession>A0A017SEY9</accession>
<dbReference type="AlphaFoldDB" id="A0A017SEY9"/>
<dbReference type="Proteomes" id="UP000019804">
    <property type="component" value="Unassembled WGS sequence"/>
</dbReference>
<proteinExistence type="predicted"/>
<name>A0A017SEY9_ASPRC</name>
<dbReference type="OrthoDB" id="5396831at2759"/>
<protein>
    <submittedName>
        <fullName evidence="1">Uncharacterized protein</fullName>
    </submittedName>
</protein>